<name>A0ABQ4SBS4_9HYPH</name>
<organism evidence="1 2">
    <name type="scientific">Methylobacterium isbiliense</name>
    <dbReference type="NCBI Taxonomy" id="315478"/>
    <lineage>
        <taxon>Bacteria</taxon>
        <taxon>Pseudomonadati</taxon>
        <taxon>Pseudomonadota</taxon>
        <taxon>Alphaproteobacteria</taxon>
        <taxon>Hyphomicrobiales</taxon>
        <taxon>Methylobacteriaceae</taxon>
        <taxon>Methylobacterium</taxon>
    </lineage>
</organism>
<evidence type="ECO:0000313" key="1">
    <source>
        <dbReference type="EMBL" id="GJE00600.1"/>
    </source>
</evidence>
<reference evidence="1" key="1">
    <citation type="journal article" date="2021" name="Front. Microbiol.">
        <title>Comprehensive Comparative Genomics and Phenotyping of Methylobacterium Species.</title>
        <authorList>
            <person name="Alessa O."/>
            <person name="Ogura Y."/>
            <person name="Fujitani Y."/>
            <person name="Takami H."/>
            <person name="Hayashi T."/>
            <person name="Sahin N."/>
            <person name="Tani A."/>
        </authorList>
    </citation>
    <scope>NUCLEOTIDE SEQUENCE</scope>
    <source>
        <strain evidence="1">DSM 17168</strain>
    </source>
</reference>
<dbReference type="RefSeq" id="WP_238235484.1">
    <property type="nucleotide sequence ID" value="NZ_BPQQ01000029.1"/>
</dbReference>
<reference evidence="1" key="2">
    <citation type="submission" date="2021-08" db="EMBL/GenBank/DDBJ databases">
        <authorList>
            <person name="Tani A."/>
            <person name="Ola A."/>
            <person name="Ogura Y."/>
            <person name="Katsura K."/>
            <person name="Hayashi T."/>
        </authorList>
    </citation>
    <scope>NUCLEOTIDE SEQUENCE</scope>
    <source>
        <strain evidence="1">DSM 17168</strain>
    </source>
</reference>
<evidence type="ECO:0008006" key="3">
    <source>
        <dbReference type="Google" id="ProtNLM"/>
    </source>
</evidence>
<dbReference type="Proteomes" id="UP001055153">
    <property type="component" value="Unassembled WGS sequence"/>
</dbReference>
<protein>
    <recommendedName>
        <fullName evidence="3">Transcriptional regulator</fullName>
    </recommendedName>
</protein>
<keyword evidence="2" id="KW-1185">Reference proteome</keyword>
<sequence>MTGVDSAARDRAETRAARARMQAAAAADAWSDLDKANRHRDENMARLKALRLMKEAEEAEAARAAPPRKARKR</sequence>
<comment type="caution">
    <text evidence="1">The sequence shown here is derived from an EMBL/GenBank/DDBJ whole genome shotgun (WGS) entry which is preliminary data.</text>
</comment>
<accession>A0ABQ4SBS4</accession>
<proteinExistence type="predicted"/>
<gene>
    <name evidence="1" type="ORF">GMJLKIPL_2523</name>
</gene>
<evidence type="ECO:0000313" key="2">
    <source>
        <dbReference type="Proteomes" id="UP001055153"/>
    </source>
</evidence>
<dbReference type="EMBL" id="BPQQ01000029">
    <property type="protein sequence ID" value="GJE00600.1"/>
    <property type="molecule type" value="Genomic_DNA"/>
</dbReference>